<reference evidence="1 2" key="1">
    <citation type="journal article" date="2024" name="G3 (Bethesda)">
        <title>Genome assembly of Hibiscus sabdariffa L. provides insights into metabolisms of medicinal natural products.</title>
        <authorList>
            <person name="Kim T."/>
        </authorList>
    </citation>
    <scope>NUCLEOTIDE SEQUENCE [LARGE SCALE GENOMIC DNA]</scope>
    <source>
        <strain evidence="1">TK-2024</strain>
        <tissue evidence="1">Old leaves</tissue>
    </source>
</reference>
<gene>
    <name evidence="1" type="ORF">V6N12_074743</name>
</gene>
<evidence type="ECO:0000313" key="1">
    <source>
        <dbReference type="EMBL" id="KAK8484746.1"/>
    </source>
</evidence>
<organism evidence="1 2">
    <name type="scientific">Hibiscus sabdariffa</name>
    <name type="common">roselle</name>
    <dbReference type="NCBI Taxonomy" id="183260"/>
    <lineage>
        <taxon>Eukaryota</taxon>
        <taxon>Viridiplantae</taxon>
        <taxon>Streptophyta</taxon>
        <taxon>Embryophyta</taxon>
        <taxon>Tracheophyta</taxon>
        <taxon>Spermatophyta</taxon>
        <taxon>Magnoliopsida</taxon>
        <taxon>eudicotyledons</taxon>
        <taxon>Gunneridae</taxon>
        <taxon>Pentapetalae</taxon>
        <taxon>rosids</taxon>
        <taxon>malvids</taxon>
        <taxon>Malvales</taxon>
        <taxon>Malvaceae</taxon>
        <taxon>Malvoideae</taxon>
        <taxon>Hibiscus</taxon>
    </lineage>
</organism>
<protein>
    <submittedName>
        <fullName evidence="1">Uncharacterized protein</fullName>
    </submittedName>
</protein>
<proteinExistence type="predicted"/>
<dbReference type="Proteomes" id="UP001472677">
    <property type="component" value="Unassembled WGS sequence"/>
</dbReference>
<name>A0ABR1ZWK3_9ROSI</name>
<keyword evidence="2" id="KW-1185">Reference proteome</keyword>
<accession>A0ABR1ZWK3</accession>
<sequence length="111" mass="11439">MVPPLIAPIKDADSGINQVVAELMGDSSSAGQQVSADTVVDPVILAQIHKGLSTGFDIVMAHDEEETLGPTSDGLKRPRISSSAPKVSLNDSTGTSTVISAGLAQRASRKQ</sequence>
<dbReference type="EMBL" id="JBBPBM010001360">
    <property type="protein sequence ID" value="KAK8484746.1"/>
    <property type="molecule type" value="Genomic_DNA"/>
</dbReference>
<evidence type="ECO:0000313" key="2">
    <source>
        <dbReference type="Proteomes" id="UP001472677"/>
    </source>
</evidence>
<comment type="caution">
    <text evidence="1">The sequence shown here is derived from an EMBL/GenBank/DDBJ whole genome shotgun (WGS) entry which is preliminary data.</text>
</comment>